<feature type="compositionally biased region" description="Basic and acidic residues" evidence="1">
    <location>
        <begin position="77"/>
        <end position="94"/>
    </location>
</feature>
<dbReference type="AlphaFoldDB" id="A0A1R3XHR0"/>
<name>A0A1R3XHR0_9BACT</name>
<proteinExistence type="predicted"/>
<dbReference type="OrthoDB" id="853289at2"/>
<protein>
    <recommendedName>
        <fullName evidence="5">Lipoprotein</fullName>
    </recommendedName>
</protein>
<feature type="signal peptide" evidence="2">
    <location>
        <begin position="1"/>
        <end position="20"/>
    </location>
</feature>
<dbReference type="STRING" id="1317125.SAMN05444128_2435"/>
<sequence length="94" mass="10429">MKSIKTTAAVLGVLLGIGMAACNTGTDPGETNTERSDYERTEEVDRSSMDNDTTEQYEDIYEGREGTAIGDSAYNQEGKRDKRYDKDLKPDPNQ</sequence>
<dbReference type="PROSITE" id="PS51257">
    <property type="entry name" value="PROKAR_LIPOPROTEIN"/>
    <property type="match status" value="1"/>
</dbReference>
<evidence type="ECO:0000313" key="4">
    <source>
        <dbReference type="Proteomes" id="UP000187181"/>
    </source>
</evidence>
<gene>
    <name evidence="3" type="ORF">SAMN05444128_2435</name>
</gene>
<evidence type="ECO:0008006" key="5">
    <source>
        <dbReference type="Google" id="ProtNLM"/>
    </source>
</evidence>
<evidence type="ECO:0000313" key="3">
    <source>
        <dbReference type="EMBL" id="SIT91001.1"/>
    </source>
</evidence>
<evidence type="ECO:0000256" key="2">
    <source>
        <dbReference type="SAM" id="SignalP"/>
    </source>
</evidence>
<evidence type="ECO:0000256" key="1">
    <source>
        <dbReference type="SAM" id="MobiDB-lite"/>
    </source>
</evidence>
<feature type="region of interest" description="Disordered" evidence="1">
    <location>
        <begin position="21"/>
        <end position="94"/>
    </location>
</feature>
<dbReference type="Proteomes" id="UP000187181">
    <property type="component" value="Unassembled WGS sequence"/>
</dbReference>
<keyword evidence="2" id="KW-0732">Signal</keyword>
<keyword evidence="4" id="KW-1185">Reference proteome</keyword>
<reference evidence="4" key="1">
    <citation type="submission" date="2017-01" db="EMBL/GenBank/DDBJ databases">
        <authorList>
            <person name="Varghese N."/>
            <person name="Submissions S."/>
        </authorList>
    </citation>
    <scope>NUCLEOTIDE SEQUENCE [LARGE SCALE GENOMIC DNA]</scope>
    <source>
        <strain evidence="4">LP100</strain>
    </source>
</reference>
<organism evidence="3 4">
    <name type="scientific">Pontibacter indicus</name>
    <dbReference type="NCBI Taxonomy" id="1317125"/>
    <lineage>
        <taxon>Bacteria</taxon>
        <taxon>Pseudomonadati</taxon>
        <taxon>Bacteroidota</taxon>
        <taxon>Cytophagia</taxon>
        <taxon>Cytophagales</taxon>
        <taxon>Hymenobacteraceae</taxon>
        <taxon>Pontibacter</taxon>
    </lineage>
</organism>
<feature type="chain" id="PRO_5012774438" description="Lipoprotein" evidence="2">
    <location>
        <begin position="21"/>
        <end position="94"/>
    </location>
</feature>
<feature type="compositionally biased region" description="Basic and acidic residues" evidence="1">
    <location>
        <begin position="32"/>
        <end position="49"/>
    </location>
</feature>
<dbReference type="EMBL" id="FTPP01000002">
    <property type="protein sequence ID" value="SIT91001.1"/>
    <property type="molecule type" value="Genomic_DNA"/>
</dbReference>
<dbReference type="RefSeq" id="WP_076669208.1">
    <property type="nucleotide sequence ID" value="NZ_FTPP01000002.1"/>
</dbReference>
<accession>A0A1R3XHR0</accession>